<comment type="cofactor">
    <cofactor evidence="14 16">
        <name>[4Fe-4S] cluster</name>
        <dbReference type="ChEBI" id="CHEBI:49883"/>
    </cofactor>
    <text evidence="14 16">Binds 1 [4Fe-4S] cluster. The cluster is coordinated with 3 cysteines and an exchangeable S-adenosyl-L-methionine.</text>
</comment>
<dbReference type="InterPro" id="IPR010723">
    <property type="entry name" value="HemN_C"/>
</dbReference>
<evidence type="ECO:0000256" key="7">
    <source>
        <dbReference type="ARBA" id="ARBA00022691"/>
    </source>
</evidence>
<feature type="binding site" evidence="15">
    <location>
        <begin position="66"/>
        <end position="68"/>
    </location>
    <ligand>
        <name>S-adenosyl-L-methionine</name>
        <dbReference type="ChEBI" id="CHEBI:59789"/>
        <label>2</label>
    </ligand>
</feature>
<dbReference type="EC" id="1.3.98.3" evidence="14"/>
<evidence type="ECO:0000256" key="9">
    <source>
        <dbReference type="ARBA" id="ARBA00023002"/>
    </source>
</evidence>
<dbReference type="InterPro" id="IPR034505">
    <property type="entry name" value="Coproporphyrinogen-III_oxidase"/>
</dbReference>
<comment type="caution">
    <text evidence="18">The sequence shown here is derived from an EMBL/GenBank/DDBJ whole genome shotgun (WGS) entry which is preliminary data.</text>
</comment>
<evidence type="ECO:0000259" key="17">
    <source>
        <dbReference type="PROSITE" id="PS51918"/>
    </source>
</evidence>
<dbReference type="InterPro" id="IPR006638">
    <property type="entry name" value="Elp3/MiaA/NifB-like_rSAM"/>
</dbReference>
<evidence type="ECO:0000256" key="13">
    <source>
        <dbReference type="ARBA" id="ARBA00048321"/>
    </source>
</evidence>
<dbReference type="GO" id="GO:0006782">
    <property type="term" value="P:protoporphyrinogen IX biosynthetic process"/>
    <property type="evidence" value="ECO:0007669"/>
    <property type="project" value="UniProtKB-UniPathway"/>
</dbReference>
<feature type="binding site" evidence="15">
    <location>
        <position position="183"/>
    </location>
    <ligand>
        <name>S-adenosyl-L-methionine</name>
        <dbReference type="ChEBI" id="CHEBI:59789"/>
        <label>2</label>
    </ligand>
</feature>
<proteinExistence type="inferred from homology"/>
<dbReference type="CDD" id="cd01335">
    <property type="entry name" value="Radical_SAM"/>
    <property type="match status" value="1"/>
</dbReference>
<feature type="binding site" evidence="15">
    <location>
        <position position="329"/>
    </location>
    <ligand>
        <name>S-adenosyl-L-methionine</name>
        <dbReference type="ChEBI" id="CHEBI:59789"/>
        <label>1</label>
    </ligand>
</feature>
<name>A0A370G998_GLULI</name>
<dbReference type="SMART" id="SM00729">
    <property type="entry name" value="Elp3"/>
    <property type="match status" value="1"/>
</dbReference>
<accession>A0A370G998</accession>
<dbReference type="GO" id="GO:0046872">
    <property type="term" value="F:metal ion binding"/>
    <property type="evidence" value="ECO:0007669"/>
    <property type="project" value="UniProtKB-KW"/>
</dbReference>
<evidence type="ECO:0000256" key="8">
    <source>
        <dbReference type="ARBA" id="ARBA00022723"/>
    </source>
</evidence>
<keyword evidence="19" id="KW-1185">Reference proteome</keyword>
<keyword evidence="5 14" id="KW-0004">4Fe-4S</keyword>
<dbReference type="SFLD" id="SFLDG01065">
    <property type="entry name" value="anaerobic_coproporphyrinogen-I"/>
    <property type="match status" value="1"/>
</dbReference>
<dbReference type="NCBIfam" id="TIGR00538">
    <property type="entry name" value="hemN"/>
    <property type="match status" value="1"/>
</dbReference>
<dbReference type="InterPro" id="IPR007197">
    <property type="entry name" value="rSAM"/>
</dbReference>
<feature type="binding site" evidence="15">
    <location>
        <begin position="112"/>
        <end position="113"/>
    </location>
    <ligand>
        <name>S-adenosyl-L-methionine</name>
        <dbReference type="ChEBI" id="CHEBI:59789"/>
        <label>2</label>
    </ligand>
</feature>
<dbReference type="GO" id="GO:0004109">
    <property type="term" value="F:coproporphyrinogen oxidase activity"/>
    <property type="evidence" value="ECO:0007669"/>
    <property type="project" value="InterPro"/>
</dbReference>
<keyword evidence="7 14" id="KW-0949">S-adenosyl-L-methionine</keyword>
<gene>
    <name evidence="18" type="ORF">C7453_101185</name>
</gene>
<feature type="binding site" evidence="16">
    <location>
        <position position="60"/>
    </location>
    <ligand>
        <name>[4Fe-4S] cluster</name>
        <dbReference type="ChEBI" id="CHEBI:49883"/>
        <note>4Fe-4S-S-AdoMet</note>
    </ligand>
</feature>
<dbReference type="PIRSF" id="PIRSF000167">
    <property type="entry name" value="HemN"/>
    <property type="match status" value="1"/>
</dbReference>
<feature type="binding site" evidence="15">
    <location>
        <position position="144"/>
    </location>
    <ligand>
        <name>S-adenosyl-L-methionine</name>
        <dbReference type="ChEBI" id="CHEBI:59789"/>
        <label>1</label>
    </ligand>
</feature>
<feature type="binding site" evidence="16">
    <location>
        <position position="64"/>
    </location>
    <ligand>
        <name>[4Fe-4S] cluster</name>
        <dbReference type="ChEBI" id="CHEBI:49883"/>
        <note>4Fe-4S-S-AdoMet</note>
    </ligand>
</feature>
<organism evidence="18 19">
    <name type="scientific">Gluconacetobacter liquefaciens</name>
    <name type="common">Acetobacter liquefaciens</name>
    <dbReference type="NCBI Taxonomy" id="89584"/>
    <lineage>
        <taxon>Bacteria</taxon>
        <taxon>Pseudomonadati</taxon>
        <taxon>Pseudomonadota</taxon>
        <taxon>Alphaproteobacteria</taxon>
        <taxon>Acetobacterales</taxon>
        <taxon>Acetobacteraceae</taxon>
        <taxon>Gluconacetobacter</taxon>
    </lineage>
</organism>
<evidence type="ECO:0000256" key="3">
    <source>
        <dbReference type="ARBA" id="ARBA00005493"/>
    </source>
</evidence>
<evidence type="ECO:0000256" key="12">
    <source>
        <dbReference type="ARBA" id="ARBA00023244"/>
    </source>
</evidence>
<feature type="binding site" evidence="15">
    <location>
        <position position="111"/>
    </location>
    <ligand>
        <name>S-adenosyl-L-methionine</name>
        <dbReference type="ChEBI" id="CHEBI:59789"/>
        <label>1</label>
    </ligand>
</feature>
<evidence type="ECO:0000256" key="10">
    <source>
        <dbReference type="ARBA" id="ARBA00023004"/>
    </source>
</evidence>
<evidence type="ECO:0000256" key="15">
    <source>
        <dbReference type="PIRSR" id="PIRSR000167-1"/>
    </source>
</evidence>
<dbReference type="Pfam" id="PF06969">
    <property type="entry name" value="HemN_C"/>
    <property type="match status" value="1"/>
</dbReference>
<dbReference type="EMBL" id="QQAW01000001">
    <property type="protein sequence ID" value="RDI40392.1"/>
    <property type="molecule type" value="Genomic_DNA"/>
</dbReference>
<dbReference type="RefSeq" id="WP_371858475.1">
    <property type="nucleotide sequence ID" value="NZ_BJMI01000007.1"/>
</dbReference>
<comment type="pathway">
    <text evidence="2 14">Porphyrin-containing compound metabolism; protoporphyrin-IX biosynthesis; protoporphyrinogen-IX from coproporphyrinogen-III (AdoMet route): step 1/1.</text>
</comment>
<dbReference type="PROSITE" id="PS51918">
    <property type="entry name" value="RADICAL_SAM"/>
    <property type="match status" value="1"/>
</dbReference>
<dbReference type="Gene3D" id="3.20.20.70">
    <property type="entry name" value="Aldolase class I"/>
    <property type="match status" value="1"/>
</dbReference>
<evidence type="ECO:0000313" key="18">
    <source>
        <dbReference type="EMBL" id="RDI40392.1"/>
    </source>
</evidence>
<dbReference type="InterPro" id="IPR004558">
    <property type="entry name" value="Coprogen_oxidase_HemN"/>
</dbReference>
<feature type="binding site" evidence="15">
    <location>
        <position position="171"/>
    </location>
    <ligand>
        <name>S-adenosyl-L-methionine</name>
        <dbReference type="ChEBI" id="CHEBI:59789"/>
        <label>2</label>
    </ligand>
</feature>
<evidence type="ECO:0000256" key="11">
    <source>
        <dbReference type="ARBA" id="ARBA00023014"/>
    </source>
</evidence>
<dbReference type="SFLD" id="SFLDS00029">
    <property type="entry name" value="Radical_SAM"/>
    <property type="match status" value="1"/>
</dbReference>
<comment type="subunit">
    <text evidence="4">Monomer.</text>
</comment>
<evidence type="ECO:0000256" key="1">
    <source>
        <dbReference type="ARBA" id="ARBA00004496"/>
    </source>
</evidence>
<dbReference type="Pfam" id="PF04055">
    <property type="entry name" value="Radical_SAM"/>
    <property type="match status" value="1"/>
</dbReference>
<evidence type="ECO:0000313" key="19">
    <source>
        <dbReference type="Proteomes" id="UP000254958"/>
    </source>
</evidence>
<reference evidence="18 19" key="1">
    <citation type="submission" date="2018-07" db="EMBL/GenBank/DDBJ databases">
        <title>Genomic Encyclopedia of Type Strains, Phase IV (KMG-IV): sequencing the most valuable type-strain genomes for metagenomic binning, comparative biology and taxonomic classification.</title>
        <authorList>
            <person name="Goeker M."/>
        </authorList>
    </citation>
    <scope>NUCLEOTIDE SEQUENCE [LARGE SCALE GENOMIC DNA]</scope>
    <source>
        <strain evidence="18 19">DSM 5603</strain>
    </source>
</reference>
<keyword evidence="8 14" id="KW-0479">Metal-binding</keyword>
<feature type="domain" description="Radical SAM core" evidence="17">
    <location>
        <begin position="45"/>
        <end position="288"/>
    </location>
</feature>
<dbReference type="SUPFAM" id="SSF102114">
    <property type="entry name" value="Radical SAM enzymes"/>
    <property type="match status" value="1"/>
</dbReference>
<comment type="catalytic activity">
    <reaction evidence="13 14">
        <text>coproporphyrinogen III + 2 S-adenosyl-L-methionine = protoporphyrinogen IX + 2 5'-deoxyadenosine + 2 L-methionine + 2 CO2</text>
        <dbReference type="Rhea" id="RHEA:15425"/>
        <dbReference type="ChEBI" id="CHEBI:16526"/>
        <dbReference type="ChEBI" id="CHEBI:17319"/>
        <dbReference type="ChEBI" id="CHEBI:57307"/>
        <dbReference type="ChEBI" id="CHEBI:57309"/>
        <dbReference type="ChEBI" id="CHEBI:57844"/>
        <dbReference type="ChEBI" id="CHEBI:59789"/>
        <dbReference type="EC" id="1.3.98.3"/>
    </reaction>
</comment>
<dbReference type="GO" id="GO:0005737">
    <property type="term" value="C:cytoplasm"/>
    <property type="evidence" value="ECO:0007669"/>
    <property type="project" value="UniProtKB-SubCell"/>
</dbReference>
<protein>
    <recommendedName>
        <fullName evidence="14">Coproporphyrinogen-III oxidase</fullName>
        <ecNumber evidence="14">1.3.98.3</ecNumber>
    </recommendedName>
</protein>
<keyword evidence="12 14" id="KW-0627">Porphyrin biosynthesis</keyword>
<keyword evidence="10 14" id="KW-0408">Iron</keyword>
<evidence type="ECO:0000256" key="16">
    <source>
        <dbReference type="PIRSR" id="PIRSR000167-2"/>
    </source>
</evidence>
<evidence type="ECO:0000256" key="2">
    <source>
        <dbReference type="ARBA" id="ARBA00004785"/>
    </source>
</evidence>
<dbReference type="GO" id="GO:0051989">
    <property type="term" value="F:coproporphyrinogen dehydrogenase activity"/>
    <property type="evidence" value="ECO:0007669"/>
    <property type="project" value="UniProtKB-EC"/>
</dbReference>
<feature type="binding site" evidence="15">
    <location>
        <position position="208"/>
    </location>
    <ligand>
        <name>S-adenosyl-L-methionine</name>
        <dbReference type="ChEBI" id="CHEBI:59789"/>
        <label>2</label>
    </ligand>
</feature>
<keyword evidence="9 14" id="KW-0560">Oxidoreductase</keyword>
<dbReference type="Proteomes" id="UP000254958">
    <property type="component" value="Unassembled WGS sequence"/>
</dbReference>
<dbReference type="GO" id="GO:0051539">
    <property type="term" value="F:4 iron, 4 sulfur cluster binding"/>
    <property type="evidence" value="ECO:0007669"/>
    <property type="project" value="UniProtKB-KW"/>
</dbReference>
<evidence type="ECO:0000256" key="6">
    <source>
        <dbReference type="ARBA" id="ARBA00022490"/>
    </source>
</evidence>
<dbReference type="PANTHER" id="PTHR13932">
    <property type="entry name" value="COPROPORPHYRINIGEN III OXIDASE"/>
    <property type="match status" value="1"/>
</dbReference>
<dbReference type="AlphaFoldDB" id="A0A370G998"/>
<dbReference type="InterPro" id="IPR013785">
    <property type="entry name" value="Aldolase_TIM"/>
</dbReference>
<evidence type="ECO:0000256" key="14">
    <source>
        <dbReference type="PIRNR" id="PIRNR000167"/>
    </source>
</evidence>
<sequence>MDMLPPSDVLVRYGGNLPRYTSYPTAAQFDASVGAAEADAWLRAVPAGTPVSLYLHVPFCDVLCLFCGCNSSVVRDADLRAAYARLLIDEVHRVAARLGAGRPVRHVQWGGGTPTTLPPESMRAVMETIHRLFAVEADAEIAIELDPRFLPDDYPPLLGALGFNRASLGVQDLDPAVQAASGRVQSLEQTEDCVRRVRAAGIRSVNVDLIYGLPYQTVDGAGDTALTVAEVLRPERLAVFGYAHVPWKQKRQALLPEAALPPPVERLAQRARIDEALRLSGYSAVGLDHYARPDDALCLAAETGHLRRNFQGYTVDPAPVLVGIGASAISNFPQGMTQNVPANAFYARAMETMPDSLPAVRGVCRTGDDRLRGEVIERLMCDLQVDPAAIGTRHGISASWYESAWPALRQAEMDGLVVLDGPVVRVTEKGRPFLRNIAAVFDAHHAPAGVKRHAGAL</sequence>
<comment type="subcellular location">
    <subcellularLocation>
        <location evidence="1 14">Cytoplasm</location>
    </subcellularLocation>
</comment>
<evidence type="ECO:0000256" key="5">
    <source>
        <dbReference type="ARBA" id="ARBA00022485"/>
    </source>
</evidence>
<dbReference type="UniPathway" id="UPA00251">
    <property type="reaction ID" value="UER00323"/>
</dbReference>
<dbReference type="InterPro" id="IPR058240">
    <property type="entry name" value="rSAM_sf"/>
</dbReference>
<dbReference type="PANTHER" id="PTHR13932:SF6">
    <property type="entry name" value="OXYGEN-INDEPENDENT COPROPORPHYRINOGEN III OXIDASE"/>
    <property type="match status" value="1"/>
</dbReference>
<comment type="similarity">
    <text evidence="3 14">Belongs to the anaerobic coproporphyrinogen-III oxidase family.</text>
</comment>
<evidence type="ECO:0000256" key="4">
    <source>
        <dbReference type="ARBA" id="ARBA00011245"/>
    </source>
</evidence>
<dbReference type="Gene3D" id="1.10.10.920">
    <property type="match status" value="1"/>
</dbReference>
<feature type="binding site" evidence="15">
    <location>
        <position position="54"/>
    </location>
    <ligand>
        <name>S-adenosyl-L-methionine</name>
        <dbReference type="ChEBI" id="CHEBI:59789"/>
        <label>1</label>
    </ligand>
</feature>
<keyword evidence="11 14" id="KW-0411">Iron-sulfur</keyword>
<feature type="binding site" evidence="15">
    <location>
        <position position="243"/>
    </location>
    <ligand>
        <name>S-adenosyl-L-methionine</name>
        <dbReference type="ChEBI" id="CHEBI:59789"/>
        <label>2</label>
    </ligand>
</feature>
<feature type="binding site" evidence="16">
    <location>
        <position position="67"/>
    </location>
    <ligand>
        <name>[4Fe-4S] cluster</name>
        <dbReference type="ChEBI" id="CHEBI:49883"/>
        <note>4Fe-4S-S-AdoMet</note>
    </ligand>
</feature>
<keyword evidence="6 14" id="KW-0963">Cytoplasm</keyword>